<dbReference type="InterPro" id="IPR051046">
    <property type="entry name" value="MurCDEF_CellWall_CoF430Synth"/>
</dbReference>
<keyword evidence="1" id="KW-0436">Ligase</keyword>
<keyword evidence="2" id="KW-0547">Nucleotide-binding</keyword>
<feature type="transmembrane region" description="Helical" evidence="4">
    <location>
        <begin position="54"/>
        <end position="72"/>
    </location>
</feature>
<evidence type="ECO:0000256" key="2">
    <source>
        <dbReference type="ARBA" id="ARBA00022741"/>
    </source>
</evidence>
<dbReference type="Gene3D" id="3.40.1190.10">
    <property type="entry name" value="Mur-like, catalytic domain"/>
    <property type="match status" value="1"/>
</dbReference>
<dbReference type="Proteomes" id="UP000177040">
    <property type="component" value="Unassembled WGS sequence"/>
</dbReference>
<dbReference type="Pfam" id="PF08245">
    <property type="entry name" value="Mur_ligase_M"/>
    <property type="match status" value="1"/>
</dbReference>
<keyword evidence="4" id="KW-1133">Transmembrane helix</keyword>
<comment type="caution">
    <text evidence="7">The sequence shown here is derived from an EMBL/GenBank/DDBJ whole genome shotgun (WGS) entry which is preliminary data.</text>
</comment>
<evidence type="ECO:0000259" key="6">
    <source>
        <dbReference type="Pfam" id="PF08245"/>
    </source>
</evidence>
<protein>
    <recommendedName>
        <fullName evidence="9">Mur ligase central domain-containing protein</fullName>
    </recommendedName>
</protein>
<feature type="transmembrane region" description="Helical" evidence="4">
    <location>
        <begin position="136"/>
        <end position="155"/>
    </location>
</feature>
<dbReference type="Gene3D" id="3.90.190.20">
    <property type="entry name" value="Mur ligase, C-terminal domain"/>
    <property type="match status" value="1"/>
</dbReference>
<dbReference type="PANTHER" id="PTHR43024:SF1">
    <property type="entry name" value="UDP-N-ACETYLMURAMOYL-TRIPEPTIDE--D-ALANYL-D-ALANINE LIGASE"/>
    <property type="match status" value="1"/>
</dbReference>
<accession>A0A1F6N2N9</accession>
<dbReference type="PANTHER" id="PTHR43024">
    <property type="entry name" value="UDP-N-ACETYLMURAMOYL-TRIPEPTIDE--D-ALANYL-D-ALANINE LIGASE"/>
    <property type="match status" value="1"/>
</dbReference>
<evidence type="ECO:0000256" key="3">
    <source>
        <dbReference type="ARBA" id="ARBA00022840"/>
    </source>
</evidence>
<dbReference type="EMBL" id="MFQH01000015">
    <property type="protein sequence ID" value="OGH78266.1"/>
    <property type="molecule type" value="Genomic_DNA"/>
</dbReference>
<dbReference type="SUPFAM" id="SSF53244">
    <property type="entry name" value="MurD-like peptide ligases, peptide-binding domain"/>
    <property type="match status" value="1"/>
</dbReference>
<dbReference type="Pfam" id="PF02875">
    <property type="entry name" value="Mur_ligase_C"/>
    <property type="match status" value="1"/>
</dbReference>
<dbReference type="GO" id="GO:0016881">
    <property type="term" value="F:acid-amino acid ligase activity"/>
    <property type="evidence" value="ECO:0007669"/>
    <property type="project" value="InterPro"/>
</dbReference>
<dbReference type="AlphaFoldDB" id="A0A1F6N2N9"/>
<keyword evidence="4" id="KW-0812">Transmembrane</keyword>
<dbReference type="InterPro" id="IPR004101">
    <property type="entry name" value="Mur_ligase_C"/>
</dbReference>
<dbReference type="InterPro" id="IPR013221">
    <property type="entry name" value="Mur_ligase_cen"/>
</dbReference>
<dbReference type="SUPFAM" id="SSF53623">
    <property type="entry name" value="MurD-like peptide ligases, catalytic domain"/>
    <property type="match status" value="1"/>
</dbReference>
<sequence>MFALLNPFNIVIFGLWSISAILDYVEFCHIWQLKEYRIDRMRDFFSTKQGQSWWLNYFLLIRIFLVFLVYFWPINEIVHLKLGILAWFTVDVLYHVSRLLRRSLRYPNPTVKAVLLIISAFLFEFNLAILSRDWNVVFFFLIARFFVISFLVLVLNQITHRIKEWIIWRATKKIATYQKLIVIGITGSYGKSSVKEYLSQILAEKYRILKTPGNTNTDIGVAKFILRSDLDSVDIFVVEMGAYQIGEIKKICGIVKPKIGILTAIIEQHLSLFGSIENIQEAKYELLRAIPRDGLVITNADNIFCSELLPNLDCERKETFGEDIKNMPDCLISDIKTKAEFAVEWNIDYQEGTLSFSAPLLGAHQANNITPAIMVARYLGVSVNQITHAVSHLRPGEKALSVYQYGRATIIDDTYNSNPVGFKASLSILTSFPSTLPRIVITRGMLELGEKTREYHEQIGEEISFSADELIIITPDFVEDFMAGISALKDKYRLKDVKTIFSAVELLEYIKNRSHEPVIILLENRMPLNVYQEIKKNI</sequence>
<evidence type="ECO:0000313" key="8">
    <source>
        <dbReference type="Proteomes" id="UP000177040"/>
    </source>
</evidence>
<evidence type="ECO:0000259" key="5">
    <source>
        <dbReference type="Pfam" id="PF02875"/>
    </source>
</evidence>
<organism evidence="7 8">
    <name type="scientific">Candidatus Magasanikbacteria bacterium RIFCSPLOWO2_01_FULL_40_15</name>
    <dbReference type="NCBI Taxonomy" id="1798686"/>
    <lineage>
        <taxon>Bacteria</taxon>
        <taxon>Candidatus Magasanikiibacteriota</taxon>
    </lineage>
</organism>
<gene>
    <name evidence="7" type="ORF">A2983_02330</name>
</gene>
<reference evidence="7 8" key="1">
    <citation type="journal article" date="2016" name="Nat. Commun.">
        <title>Thousands of microbial genomes shed light on interconnected biogeochemical processes in an aquifer system.</title>
        <authorList>
            <person name="Anantharaman K."/>
            <person name="Brown C.T."/>
            <person name="Hug L.A."/>
            <person name="Sharon I."/>
            <person name="Castelle C.J."/>
            <person name="Probst A.J."/>
            <person name="Thomas B.C."/>
            <person name="Singh A."/>
            <person name="Wilkins M.J."/>
            <person name="Karaoz U."/>
            <person name="Brodie E.L."/>
            <person name="Williams K.H."/>
            <person name="Hubbard S.S."/>
            <person name="Banfield J.F."/>
        </authorList>
    </citation>
    <scope>NUCLEOTIDE SEQUENCE [LARGE SCALE GENOMIC DNA]</scope>
</reference>
<name>A0A1F6N2N9_9BACT</name>
<evidence type="ECO:0000256" key="4">
    <source>
        <dbReference type="SAM" id="Phobius"/>
    </source>
</evidence>
<feature type="domain" description="Mur ligase C-terminal" evidence="5">
    <location>
        <begin position="406"/>
        <end position="508"/>
    </location>
</feature>
<keyword evidence="3" id="KW-0067">ATP-binding</keyword>
<proteinExistence type="predicted"/>
<feature type="transmembrane region" description="Helical" evidence="4">
    <location>
        <begin position="12"/>
        <end position="33"/>
    </location>
</feature>
<evidence type="ECO:0000313" key="7">
    <source>
        <dbReference type="EMBL" id="OGH78266.1"/>
    </source>
</evidence>
<feature type="domain" description="Mur ligase central" evidence="6">
    <location>
        <begin position="185"/>
        <end position="376"/>
    </location>
</feature>
<dbReference type="GO" id="GO:0005524">
    <property type="term" value="F:ATP binding"/>
    <property type="evidence" value="ECO:0007669"/>
    <property type="project" value="UniProtKB-KW"/>
</dbReference>
<evidence type="ECO:0008006" key="9">
    <source>
        <dbReference type="Google" id="ProtNLM"/>
    </source>
</evidence>
<evidence type="ECO:0000256" key="1">
    <source>
        <dbReference type="ARBA" id="ARBA00022598"/>
    </source>
</evidence>
<feature type="transmembrane region" description="Helical" evidence="4">
    <location>
        <begin position="109"/>
        <end position="130"/>
    </location>
</feature>
<dbReference type="InterPro" id="IPR036565">
    <property type="entry name" value="Mur-like_cat_sf"/>
</dbReference>
<dbReference type="InterPro" id="IPR036615">
    <property type="entry name" value="Mur_ligase_C_dom_sf"/>
</dbReference>
<keyword evidence="4" id="KW-0472">Membrane</keyword>